<evidence type="ECO:0000256" key="6">
    <source>
        <dbReference type="ARBA" id="ARBA00023032"/>
    </source>
</evidence>
<dbReference type="InterPro" id="IPR005667">
    <property type="entry name" value="Sulph_transpt2"/>
</dbReference>
<evidence type="ECO:0000256" key="1">
    <source>
        <dbReference type="ARBA" id="ARBA00004651"/>
    </source>
</evidence>
<evidence type="ECO:0000256" key="5">
    <source>
        <dbReference type="ARBA" id="ARBA00022989"/>
    </source>
</evidence>
<dbReference type="NCBIfam" id="TIGR00969">
    <property type="entry name" value="3a0106s02"/>
    <property type="match status" value="1"/>
</dbReference>
<dbReference type="InterPro" id="IPR000515">
    <property type="entry name" value="MetI-like"/>
</dbReference>
<keyword evidence="6 9" id="KW-0764">Sulfate transport</keyword>
<dbReference type="InterPro" id="IPR011865">
    <property type="entry name" value="CysT_permease"/>
</dbReference>
<evidence type="ECO:0000256" key="2">
    <source>
        <dbReference type="ARBA" id="ARBA00011779"/>
    </source>
</evidence>
<sequence>MAIFQKKRRNILPGFGLSMGYTVFYLSAVVIVPLSMIFFNAIPMGWEPFLSAVTAPRVLASYKLSFSTAFLAALFDAVAGLLTAWVLVRYRFPGKAFLDALVDIPFALPTAVAGICFATLYSPVGWLGEITAKWNIEVINSPTGIVVALIFIGFPFVVRTLQPVLEELEPEIEESAHCLGATRLQTFRKILLPHLFPALLTGSTLAFARGIGEYGSVIFIAGNLPMKTEIAPLMIMSKLDQYDYNGASAVALVLLVISFSMILLLNAIQEWQQKEYR</sequence>
<dbReference type="Pfam" id="PF00528">
    <property type="entry name" value="BPD_transp_1"/>
    <property type="match status" value="1"/>
</dbReference>
<protein>
    <recommendedName>
        <fullName evidence="9">Sulfate transport system permease protein CysT</fullName>
    </recommendedName>
</protein>
<evidence type="ECO:0000259" key="10">
    <source>
        <dbReference type="PROSITE" id="PS50928"/>
    </source>
</evidence>
<proteinExistence type="inferred from homology"/>
<dbReference type="RefSeq" id="WP_006367322.1">
    <property type="nucleotide sequence ID" value="NZ_AASE01000033.1"/>
</dbReference>
<evidence type="ECO:0000313" key="11">
    <source>
        <dbReference type="EMBL" id="EAT58092.1"/>
    </source>
</evidence>
<dbReference type="SUPFAM" id="SSF161098">
    <property type="entry name" value="MetI-like"/>
    <property type="match status" value="1"/>
</dbReference>
<comment type="caution">
    <text evidence="11">The sequence shown here is derived from an EMBL/GenBank/DDBJ whole genome shotgun (WGS) entry which is preliminary data.</text>
</comment>
<reference evidence="11 12" key="1">
    <citation type="submission" date="2006-07" db="EMBL/GenBank/DDBJ databases">
        <title>Annotation of the draft genome assembly of Chlorobium ferroxidans DSM 13031.</title>
        <authorList>
            <consortium name="US DOE Joint Genome Institute (JGI-ORNL)"/>
            <person name="Larimer F."/>
            <person name="Land M."/>
            <person name="Hauser L."/>
        </authorList>
    </citation>
    <scope>NUCLEOTIDE SEQUENCE [LARGE SCALE GENOMIC DNA]</scope>
    <source>
        <strain evidence="11 12">DSM 13031</strain>
    </source>
</reference>
<dbReference type="PANTHER" id="PTHR30406">
    <property type="entry name" value="SULFATE TRANSPORT SYSTEM PERMEASE PROTEIN"/>
    <property type="match status" value="1"/>
</dbReference>
<dbReference type="GO" id="GO:0005886">
    <property type="term" value="C:plasma membrane"/>
    <property type="evidence" value="ECO:0007669"/>
    <property type="project" value="UniProtKB-SubCell"/>
</dbReference>
<dbReference type="PANTHER" id="PTHR30406:SF8">
    <property type="entry name" value="SULFATE TRANSPORT SYSTEM PERMEASE PROTEIN CYST"/>
    <property type="match status" value="1"/>
</dbReference>
<reference evidence="11 12" key="2">
    <citation type="submission" date="2006-07" db="EMBL/GenBank/DDBJ databases">
        <title>Sequencing of the draft genome and assembly of Chlorobium ferroxidans DSM 13031.</title>
        <authorList>
            <consortium name="US DOE Joint Genome Institute (JGI-PGF)"/>
            <person name="Copeland A."/>
            <person name="Lucas S."/>
            <person name="Lapidus A."/>
            <person name="Barry K."/>
            <person name="Glavina del Rio T."/>
            <person name="Dalin E."/>
            <person name="Tice H."/>
            <person name="Bruce D."/>
            <person name="Pitluck S."/>
            <person name="Richardson P."/>
        </authorList>
    </citation>
    <scope>NUCLEOTIDE SEQUENCE [LARGE SCALE GENOMIC DNA]</scope>
    <source>
        <strain evidence="11 12">DSM 13031</strain>
    </source>
</reference>
<evidence type="ECO:0000256" key="4">
    <source>
        <dbReference type="ARBA" id="ARBA00022692"/>
    </source>
</evidence>
<evidence type="ECO:0000256" key="3">
    <source>
        <dbReference type="ARBA" id="ARBA00022448"/>
    </source>
</evidence>
<organism evidence="11 12">
    <name type="scientific">Chlorobium ferrooxidans DSM 13031</name>
    <dbReference type="NCBI Taxonomy" id="377431"/>
    <lineage>
        <taxon>Bacteria</taxon>
        <taxon>Pseudomonadati</taxon>
        <taxon>Chlorobiota</taxon>
        <taxon>Chlorobiia</taxon>
        <taxon>Chlorobiales</taxon>
        <taxon>Chlorobiaceae</taxon>
        <taxon>Chlorobium/Pelodictyon group</taxon>
        <taxon>Chlorobium</taxon>
    </lineage>
</organism>
<gene>
    <name evidence="11" type="ORF">CferDRAFT_0117</name>
</gene>
<dbReference type="PROSITE" id="PS50928">
    <property type="entry name" value="ABC_TM1"/>
    <property type="match status" value="1"/>
</dbReference>
<comment type="subunit">
    <text evidence="2">The complex is composed of two ATP-binding proteins (CysA), two transmembrane proteins (CysT and CysW) and a solute-binding protein (CysP).</text>
</comment>
<comment type="similarity">
    <text evidence="9">Belongs to the binding-protein-dependent transport system permease family. CysTW subfamily.</text>
</comment>
<evidence type="ECO:0000256" key="7">
    <source>
        <dbReference type="ARBA" id="ARBA00023136"/>
    </source>
</evidence>
<dbReference type="Gene3D" id="1.10.3720.10">
    <property type="entry name" value="MetI-like"/>
    <property type="match status" value="1"/>
</dbReference>
<dbReference type="AlphaFoldDB" id="Q0YP63"/>
<dbReference type="InterPro" id="IPR035906">
    <property type="entry name" value="MetI-like_sf"/>
</dbReference>
<dbReference type="OrthoDB" id="9782004at2"/>
<keyword evidence="12" id="KW-1185">Reference proteome</keyword>
<dbReference type="Proteomes" id="UP000004162">
    <property type="component" value="Unassembled WGS sequence"/>
</dbReference>
<accession>Q0YP63</accession>
<dbReference type="GO" id="GO:0015419">
    <property type="term" value="F:ABC-type sulfate transporter activity"/>
    <property type="evidence" value="ECO:0007669"/>
    <property type="project" value="UniProtKB-UniRule"/>
</dbReference>
<evidence type="ECO:0000313" key="12">
    <source>
        <dbReference type="Proteomes" id="UP000004162"/>
    </source>
</evidence>
<name>Q0YP63_9CHLB</name>
<keyword evidence="5" id="KW-1133">Transmembrane helix</keyword>
<feature type="domain" description="ABC transmembrane type-1" evidence="10">
    <location>
        <begin position="62"/>
        <end position="265"/>
    </location>
</feature>
<comment type="function">
    <text evidence="8">Part of the ABC transporter complex CysAWTP (TC 3.A.1.6.1) involved in sulfate/thiosulfate import. Probably responsible for the translocation of the substrate across the membrane.</text>
</comment>
<dbReference type="FunFam" id="1.10.3720.10:FF:000004">
    <property type="entry name" value="Sulfate transport system permease protein CysT"/>
    <property type="match status" value="1"/>
</dbReference>
<dbReference type="EMBL" id="AASE01000033">
    <property type="protein sequence ID" value="EAT58092.1"/>
    <property type="molecule type" value="Genomic_DNA"/>
</dbReference>
<dbReference type="NCBIfam" id="TIGR02139">
    <property type="entry name" value="permease_CysT"/>
    <property type="match status" value="1"/>
</dbReference>
<keyword evidence="7" id="KW-0472">Membrane</keyword>
<evidence type="ECO:0000256" key="8">
    <source>
        <dbReference type="ARBA" id="ARBA00025323"/>
    </source>
</evidence>
<keyword evidence="3 9" id="KW-0813">Transport</keyword>
<comment type="subcellular location">
    <subcellularLocation>
        <location evidence="1">Cell membrane</location>
        <topology evidence="1">Multi-pass membrane protein</topology>
    </subcellularLocation>
</comment>
<comment type="function">
    <text evidence="9">Part of the ABC transporter complex (TC 3.A.1.6.1) involved in sulfate/thiosulfate import.</text>
</comment>
<evidence type="ECO:0000256" key="9">
    <source>
        <dbReference type="RuleBase" id="RU366001"/>
    </source>
</evidence>
<dbReference type="CDD" id="cd06261">
    <property type="entry name" value="TM_PBP2"/>
    <property type="match status" value="1"/>
</dbReference>
<keyword evidence="4" id="KW-0812">Transmembrane</keyword>